<protein>
    <submittedName>
        <fullName evidence="7">OmpA family protein</fullName>
    </submittedName>
</protein>
<evidence type="ECO:0000313" key="7">
    <source>
        <dbReference type="EMBL" id="MQT82396.1"/>
    </source>
</evidence>
<reference evidence="10 11" key="1">
    <citation type="submission" date="2019-10" db="EMBL/GenBank/DDBJ databases">
        <title>Evaluation of single-gene subtyping targets for Pseudomonas.</title>
        <authorList>
            <person name="Reichler S.J."/>
            <person name="Orsi R.H."/>
            <person name="Wiedmann M."/>
            <person name="Martin N.H."/>
            <person name="Murphy S.I."/>
        </authorList>
    </citation>
    <scope>NUCLEOTIDE SEQUENCE</scope>
    <source>
        <strain evidence="6 12">FSL R10-0802</strain>
        <strain evidence="8 11">FSL R10-1594</strain>
        <strain evidence="9 10">FSL R10-1984</strain>
        <strain evidence="7">FSL R10-2339</strain>
    </source>
</reference>
<dbReference type="SUPFAM" id="SSF103088">
    <property type="entry name" value="OmpA-like"/>
    <property type="match status" value="1"/>
</dbReference>
<keyword evidence="2 3" id="KW-0472">Membrane</keyword>
<evidence type="ECO:0000256" key="3">
    <source>
        <dbReference type="PROSITE-ProRule" id="PRU00473"/>
    </source>
</evidence>
<dbReference type="EMBL" id="WIWC01000047">
    <property type="protein sequence ID" value="MQT82396.1"/>
    <property type="molecule type" value="Genomic_DNA"/>
</dbReference>
<dbReference type="InterPro" id="IPR010657">
    <property type="entry name" value="ImpA_N"/>
</dbReference>
<dbReference type="Pfam" id="PF00691">
    <property type="entry name" value="OmpA"/>
    <property type="match status" value="1"/>
</dbReference>
<organism evidence="7">
    <name type="scientific">Pseudomonas helleri</name>
    <dbReference type="NCBI Taxonomy" id="1608996"/>
    <lineage>
        <taxon>Bacteria</taxon>
        <taxon>Pseudomonadati</taxon>
        <taxon>Pseudomonadota</taxon>
        <taxon>Gammaproteobacteria</taxon>
        <taxon>Pseudomonadales</taxon>
        <taxon>Pseudomonadaceae</taxon>
        <taxon>Pseudomonas</taxon>
    </lineage>
</organism>
<evidence type="ECO:0000313" key="11">
    <source>
        <dbReference type="Proteomes" id="UP000443000"/>
    </source>
</evidence>
<dbReference type="PANTHER" id="PTHR30329">
    <property type="entry name" value="STATOR ELEMENT OF FLAGELLAR MOTOR COMPLEX"/>
    <property type="match status" value="1"/>
</dbReference>
<accession>A0A6A7Z402</accession>
<evidence type="ECO:0000256" key="2">
    <source>
        <dbReference type="ARBA" id="ARBA00023136"/>
    </source>
</evidence>
<dbReference type="Gene3D" id="3.30.1330.60">
    <property type="entry name" value="OmpA-like domain"/>
    <property type="match status" value="1"/>
</dbReference>
<dbReference type="PANTHER" id="PTHR30329:SF20">
    <property type="entry name" value="EXPORTED PROTEIN"/>
    <property type="match status" value="1"/>
</dbReference>
<keyword evidence="4" id="KW-0812">Transmembrane</keyword>
<evidence type="ECO:0000313" key="9">
    <source>
        <dbReference type="EMBL" id="MQU28845.1"/>
    </source>
</evidence>
<evidence type="ECO:0000256" key="1">
    <source>
        <dbReference type="ARBA" id="ARBA00004442"/>
    </source>
</evidence>
<comment type="caution">
    <text evidence="7">The sequence shown here is derived from an EMBL/GenBank/DDBJ whole genome shotgun (WGS) entry which is preliminary data.</text>
</comment>
<evidence type="ECO:0000313" key="10">
    <source>
        <dbReference type="Proteomes" id="UP000437970"/>
    </source>
</evidence>
<dbReference type="InterPro" id="IPR006665">
    <property type="entry name" value="OmpA-like"/>
</dbReference>
<dbReference type="GO" id="GO:0009279">
    <property type="term" value="C:cell outer membrane"/>
    <property type="evidence" value="ECO:0007669"/>
    <property type="project" value="UniProtKB-SubCell"/>
</dbReference>
<dbReference type="PRINTS" id="PR01021">
    <property type="entry name" value="OMPADOMAIN"/>
</dbReference>
<dbReference type="EMBL" id="WIWP01000035">
    <property type="protein sequence ID" value="MQT27519.1"/>
    <property type="molecule type" value="Genomic_DNA"/>
</dbReference>
<comment type="subcellular location">
    <subcellularLocation>
        <location evidence="1">Cell outer membrane</location>
    </subcellularLocation>
</comment>
<name>A0A6A7Z402_9PSED</name>
<dbReference type="EMBL" id="WIVW01000041">
    <property type="protein sequence ID" value="MQU28845.1"/>
    <property type="molecule type" value="Genomic_DNA"/>
</dbReference>
<evidence type="ECO:0000313" key="6">
    <source>
        <dbReference type="EMBL" id="MQT27519.1"/>
    </source>
</evidence>
<proteinExistence type="predicted"/>
<feature type="transmembrane region" description="Helical" evidence="4">
    <location>
        <begin position="218"/>
        <end position="240"/>
    </location>
</feature>
<evidence type="ECO:0000313" key="12">
    <source>
        <dbReference type="Proteomes" id="UP000713985"/>
    </source>
</evidence>
<dbReference type="InterPro" id="IPR036737">
    <property type="entry name" value="OmpA-like_sf"/>
</dbReference>
<dbReference type="RefSeq" id="WP_153381828.1">
    <property type="nucleotide sequence ID" value="NZ_JBITTT010000009.1"/>
</dbReference>
<dbReference type="Proteomes" id="UP000443000">
    <property type="component" value="Unassembled WGS sequence"/>
</dbReference>
<dbReference type="Proteomes" id="UP000713985">
    <property type="component" value="Unassembled WGS sequence"/>
</dbReference>
<dbReference type="CDD" id="cd07185">
    <property type="entry name" value="OmpA_C-like"/>
    <property type="match status" value="1"/>
</dbReference>
<dbReference type="Proteomes" id="UP000437970">
    <property type="component" value="Unassembled WGS sequence"/>
</dbReference>
<dbReference type="AlphaFoldDB" id="A0A6A7Z402"/>
<evidence type="ECO:0000256" key="4">
    <source>
        <dbReference type="SAM" id="Phobius"/>
    </source>
</evidence>
<evidence type="ECO:0000259" key="5">
    <source>
        <dbReference type="PROSITE" id="PS51123"/>
    </source>
</evidence>
<gene>
    <name evidence="8" type="ORF">GHN41_15035</name>
    <name evidence="7" type="ORF">GHN86_20350</name>
    <name evidence="6" type="ORF">GHN94_17035</name>
    <name evidence="9" type="ORF">GHO29_20465</name>
</gene>
<evidence type="ECO:0000313" key="8">
    <source>
        <dbReference type="EMBL" id="MQU17756.1"/>
    </source>
</evidence>
<dbReference type="Pfam" id="PF06812">
    <property type="entry name" value="ImpA_N"/>
    <property type="match status" value="1"/>
</dbReference>
<dbReference type="InterPro" id="IPR006664">
    <property type="entry name" value="OMP_bac"/>
</dbReference>
<keyword evidence="4" id="KW-1133">Transmembrane helix</keyword>
<feature type="domain" description="OmpA-like" evidence="5">
    <location>
        <begin position="249"/>
        <end position="367"/>
    </location>
</feature>
<dbReference type="OrthoDB" id="345640at2"/>
<dbReference type="PROSITE" id="PS51123">
    <property type="entry name" value="OMPA_2"/>
    <property type="match status" value="1"/>
</dbReference>
<sequence length="383" mass="42046">MTGLFEMHIRVGTDPRGYSEFSALLDEVSKLNHSACPDLDWGKVETLCLALFQKNGADLNTVAFFTLARSHRYGLEGMAQGIALIESLCIEESRVWPVMMSMRLDILNGLFAQLQPLLRSLEITSWSRPALSHLYGELGRLDEKLTVQGFDSLVALRALRQQISSLIQRLQWNTVTHSALHMPSHMPEPAGVMPVVILPAMPIPDVSRRTSSVKARRVALWLLAVIACLLLVSGVGWRHWLASQENERLMSKPVRLPSLSLFDAGSAELKPGSTKVLINALMDIKAQPGWLIVIAGHTDDTGNPEQNLKLSRARATAVRDWMQGMSDIADSCFAVKGFAASQPIVSNDTELGRVANRRVDIYLVPQSGACGRSEVIAETVSSG</sequence>
<dbReference type="EMBL" id="WIVT01000018">
    <property type="protein sequence ID" value="MQU17756.1"/>
    <property type="molecule type" value="Genomic_DNA"/>
</dbReference>
<dbReference type="InterPro" id="IPR050330">
    <property type="entry name" value="Bact_OuterMem_StrucFunc"/>
</dbReference>
<keyword evidence="12" id="KW-1185">Reference proteome</keyword>